<dbReference type="RefSeq" id="WP_093916408.1">
    <property type="nucleotide sequence ID" value="NZ_FPAJ01000003.1"/>
</dbReference>
<reference evidence="3" key="1">
    <citation type="submission" date="2016-10" db="EMBL/GenBank/DDBJ databases">
        <authorList>
            <person name="Varghese N."/>
            <person name="Submissions S."/>
        </authorList>
    </citation>
    <scope>NUCLEOTIDE SEQUENCE [LARGE SCALE GENOMIC DNA]</scope>
    <source>
        <strain evidence="3">DSM 23422</strain>
    </source>
</reference>
<evidence type="ECO:0000313" key="3">
    <source>
        <dbReference type="Proteomes" id="UP000199239"/>
    </source>
</evidence>
<accession>A0A1I6TEV3</accession>
<dbReference type="EMBL" id="FPAJ01000003">
    <property type="protein sequence ID" value="SFS87638.1"/>
    <property type="molecule type" value="Genomic_DNA"/>
</dbReference>
<protein>
    <recommendedName>
        <fullName evidence="4">EF-hand domain-containing protein</fullName>
    </recommendedName>
</protein>
<evidence type="ECO:0000256" key="1">
    <source>
        <dbReference type="SAM" id="SignalP"/>
    </source>
</evidence>
<keyword evidence="3" id="KW-1185">Reference proteome</keyword>
<name>A0A1I6TEV3_9RHOB</name>
<feature type="chain" id="PRO_5011550529" description="EF-hand domain-containing protein" evidence="1">
    <location>
        <begin position="20"/>
        <end position="642"/>
    </location>
</feature>
<dbReference type="OrthoDB" id="7847197at2"/>
<proteinExistence type="predicted"/>
<keyword evidence="1" id="KW-0732">Signal</keyword>
<dbReference type="AlphaFoldDB" id="A0A1I6TEV3"/>
<sequence length="642" mass="69614">MRQLFLFLFSGMIGSSVLAEPMLVRSGEHGGFTRVVIDAGQKATWSAKHSGKLVEVSVKGPENSFNLAQLYNRITRERVQSADQSDGILLLELDCDCSVSIFDSPPGMIVVDIASPDVELTTPLLAKAPNPVDVPNDPIEPKPSKEKELVKALPPSNDILAGLSMRSESTAIFQAAIAHDIGSLGTQGILKKSVPIGPEAGLKKVPPLTLDLSKNPLSEFRNVKIGSSLEEKLTQQNDAGTAECGDTETLANLGEAIVTGDFAKYQDPNTVIDPQQQEDTVRILDYLHNGLGAEAAQLIPYYTGNDAEISFLKMVSDLFEYGQSDKVDQVSSQLNCAPSLKIWALATYKGSGSDLTEEGIKDSLLSFSKFPRHLRNIIHPLLEESIDNIRKGKSSNAASNQLAASFPDFLKTLSMNAEKSDFTDIFSNNFSQKEDSTPTVSKTTKSLALAVEDKIGKGQPATLQEMKVIDMEVFDAADTDDEGRLTALKLSALLSRGEFYSAYDLLGQQKSKDVVLVERMANTMFDSLATRASDVELLELAMPIEERFRSLLDPQTIDKISARQNSIMASIGVASAPNLGTSNTRETRDQADAVVSPAFNTGPFAELASQNNSASRDINVPTAEETLNSAQEFRDSLEKLIR</sequence>
<dbReference type="Proteomes" id="UP000199239">
    <property type="component" value="Unassembled WGS sequence"/>
</dbReference>
<organism evidence="2 3">
    <name type="scientific">Sulfitobacter marinus</name>
    <dbReference type="NCBI Taxonomy" id="394264"/>
    <lineage>
        <taxon>Bacteria</taxon>
        <taxon>Pseudomonadati</taxon>
        <taxon>Pseudomonadota</taxon>
        <taxon>Alphaproteobacteria</taxon>
        <taxon>Rhodobacterales</taxon>
        <taxon>Roseobacteraceae</taxon>
        <taxon>Sulfitobacter</taxon>
    </lineage>
</organism>
<evidence type="ECO:0008006" key="4">
    <source>
        <dbReference type="Google" id="ProtNLM"/>
    </source>
</evidence>
<evidence type="ECO:0000313" key="2">
    <source>
        <dbReference type="EMBL" id="SFS87638.1"/>
    </source>
</evidence>
<gene>
    <name evidence="2" type="ORF">SAMN04488040_2211</name>
</gene>
<dbReference type="STRING" id="394264.SAMN04488040_2211"/>
<feature type="signal peptide" evidence="1">
    <location>
        <begin position="1"/>
        <end position="19"/>
    </location>
</feature>